<accession>A0A4C1SCS1</accession>
<sequence length="106" mass="12002">MLWLTWLQQDNGPPRQVRYNTQTEYRCEVAAFVVAFRPVSKSVGASLRNPTPLSSFSIILPSIIPLTSLHSFHHSLYQMSYPKGQQGTGDFFEVASVHGRRWPPAL</sequence>
<dbReference type="EMBL" id="BGZK01003316">
    <property type="protein sequence ID" value="GBO99891.1"/>
    <property type="molecule type" value="Genomic_DNA"/>
</dbReference>
<organism evidence="1 2">
    <name type="scientific">Eumeta variegata</name>
    <name type="common">Bagworm moth</name>
    <name type="synonym">Eumeta japonica</name>
    <dbReference type="NCBI Taxonomy" id="151549"/>
    <lineage>
        <taxon>Eukaryota</taxon>
        <taxon>Metazoa</taxon>
        <taxon>Ecdysozoa</taxon>
        <taxon>Arthropoda</taxon>
        <taxon>Hexapoda</taxon>
        <taxon>Insecta</taxon>
        <taxon>Pterygota</taxon>
        <taxon>Neoptera</taxon>
        <taxon>Endopterygota</taxon>
        <taxon>Lepidoptera</taxon>
        <taxon>Glossata</taxon>
        <taxon>Ditrysia</taxon>
        <taxon>Tineoidea</taxon>
        <taxon>Psychidae</taxon>
        <taxon>Oiketicinae</taxon>
        <taxon>Eumeta</taxon>
    </lineage>
</organism>
<comment type="caution">
    <text evidence="1">The sequence shown here is derived from an EMBL/GenBank/DDBJ whole genome shotgun (WGS) entry which is preliminary data.</text>
</comment>
<evidence type="ECO:0000313" key="2">
    <source>
        <dbReference type="Proteomes" id="UP000299102"/>
    </source>
</evidence>
<name>A0A4C1SCS1_EUMVA</name>
<keyword evidence="2" id="KW-1185">Reference proteome</keyword>
<protein>
    <submittedName>
        <fullName evidence="1">Uncharacterized protein</fullName>
    </submittedName>
</protein>
<proteinExistence type="predicted"/>
<evidence type="ECO:0000313" key="1">
    <source>
        <dbReference type="EMBL" id="GBO99891.1"/>
    </source>
</evidence>
<dbReference type="AlphaFoldDB" id="A0A4C1SCS1"/>
<gene>
    <name evidence="1" type="ORF">EVAR_99852_1</name>
</gene>
<dbReference type="Proteomes" id="UP000299102">
    <property type="component" value="Unassembled WGS sequence"/>
</dbReference>
<reference evidence="1 2" key="1">
    <citation type="journal article" date="2019" name="Commun. Biol.">
        <title>The bagworm genome reveals a unique fibroin gene that provides high tensile strength.</title>
        <authorList>
            <person name="Kono N."/>
            <person name="Nakamura H."/>
            <person name="Ohtoshi R."/>
            <person name="Tomita M."/>
            <person name="Numata K."/>
            <person name="Arakawa K."/>
        </authorList>
    </citation>
    <scope>NUCLEOTIDE SEQUENCE [LARGE SCALE GENOMIC DNA]</scope>
</reference>